<evidence type="ECO:0000256" key="4">
    <source>
        <dbReference type="RuleBase" id="RU362118"/>
    </source>
</evidence>
<dbReference type="PANTHER" id="PTHR11808">
    <property type="entry name" value="TRANS-SULFURATION ENZYME FAMILY MEMBER"/>
    <property type="match status" value="1"/>
</dbReference>
<dbReference type="InterPro" id="IPR000277">
    <property type="entry name" value="Cys/Met-Metab_PyrdxlP-dep_enz"/>
</dbReference>
<dbReference type="GO" id="GO:0005737">
    <property type="term" value="C:cytoplasm"/>
    <property type="evidence" value="ECO:0007669"/>
    <property type="project" value="TreeGrafter"/>
</dbReference>
<comment type="caution">
    <text evidence="6">The sequence shown here is derived from an EMBL/GenBank/DDBJ whole genome shotgun (WGS) entry which is preliminary data.</text>
</comment>
<evidence type="ECO:0000256" key="2">
    <source>
        <dbReference type="ARBA" id="ARBA00022898"/>
    </source>
</evidence>
<dbReference type="PANTHER" id="PTHR11808:SF50">
    <property type="entry name" value="CYSTATHIONINE BETA-LYASE"/>
    <property type="match status" value="1"/>
</dbReference>
<comment type="cofactor">
    <cofactor evidence="1 4">
        <name>pyridoxal 5'-phosphate</name>
        <dbReference type="ChEBI" id="CHEBI:597326"/>
    </cofactor>
</comment>
<dbReference type="GO" id="GO:0019346">
    <property type="term" value="P:transsulfuration"/>
    <property type="evidence" value="ECO:0007669"/>
    <property type="project" value="InterPro"/>
</dbReference>
<sequence length="175" mass="19059">MDKIYNYNLMQIDVDLQRETKSAGLFFPQQQTPIPLLSLLQLSLSTCSISLFPSALPLVSLLTTGIAQSARSSPHRPPDRRAPQMGSGADSTGESLSLSMGAVESILDSVYQSGWEVRSVKSLIRMACFMSHASIPTTVHEARGLTEDLVRISIGIEDVNDLIAYLDHALRTGPE</sequence>
<proteinExistence type="inferred from homology"/>
<evidence type="ECO:0000256" key="1">
    <source>
        <dbReference type="ARBA" id="ARBA00001933"/>
    </source>
</evidence>
<reference evidence="6" key="1">
    <citation type="submission" date="2022-04" db="EMBL/GenBank/DDBJ databases">
        <title>Carnegiea gigantea Genome sequencing and assembly v2.</title>
        <authorList>
            <person name="Copetti D."/>
            <person name="Sanderson M.J."/>
            <person name="Burquez A."/>
            <person name="Wojciechowski M.F."/>
        </authorList>
    </citation>
    <scope>NUCLEOTIDE SEQUENCE</scope>
    <source>
        <strain evidence="6">SGP5-SGP5p</strain>
        <tissue evidence="6">Aerial part</tissue>
    </source>
</reference>
<dbReference type="SUPFAM" id="SSF53383">
    <property type="entry name" value="PLP-dependent transferases"/>
    <property type="match status" value="1"/>
</dbReference>
<dbReference type="GO" id="GO:0030170">
    <property type="term" value="F:pyridoxal phosphate binding"/>
    <property type="evidence" value="ECO:0007669"/>
    <property type="project" value="InterPro"/>
</dbReference>
<dbReference type="Proteomes" id="UP001153076">
    <property type="component" value="Unassembled WGS sequence"/>
</dbReference>
<keyword evidence="7" id="KW-1185">Reference proteome</keyword>
<dbReference type="InterPro" id="IPR015422">
    <property type="entry name" value="PyrdxlP-dep_Trfase_small"/>
</dbReference>
<organism evidence="6 7">
    <name type="scientific">Carnegiea gigantea</name>
    <dbReference type="NCBI Taxonomy" id="171969"/>
    <lineage>
        <taxon>Eukaryota</taxon>
        <taxon>Viridiplantae</taxon>
        <taxon>Streptophyta</taxon>
        <taxon>Embryophyta</taxon>
        <taxon>Tracheophyta</taxon>
        <taxon>Spermatophyta</taxon>
        <taxon>Magnoliopsida</taxon>
        <taxon>eudicotyledons</taxon>
        <taxon>Gunneridae</taxon>
        <taxon>Pentapetalae</taxon>
        <taxon>Caryophyllales</taxon>
        <taxon>Cactineae</taxon>
        <taxon>Cactaceae</taxon>
        <taxon>Cactoideae</taxon>
        <taxon>Echinocereeae</taxon>
        <taxon>Carnegiea</taxon>
    </lineage>
</organism>
<dbReference type="Pfam" id="PF01053">
    <property type="entry name" value="Cys_Met_Meta_PP"/>
    <property type="match status" value="1"/>
</dbReference>
<keyword evidence="3" id="KW-0456">Lyase</keyword>
<evidence type="ECO:0008006" key="8">
    <source>
        <dbReference type="Google" id="ProtNLM"/>
    </source>
</evidence>
<name>A0A9Q1JQT9_9CARY</name>
<keyword evidence="2 4" id="KW-0663">Pyridoxal phosphate</keyword>
<evidence type="ECO:0000313" key="6">
    <source>
        <dbReference type="EMBL" id="KAJ8429291.1"/>
    </source>
</evidence>
<protein>
    <recommendedName>
        <fullName evidence="8">Cystathionine beta-lyase</fullName>
    </recommendedName>
</protein>
<evidence type="ECO:0000256" key="3">
    <source>
        <dbReference type="ARBA" id="ARBA00023239"/>
    </source>
</evidence>
<dbReference type="GO" id="GO:0016846">
    <property type="term" value="F:carbon-sulfur lyase activity"/>
    <property type="evidence" value="ECO:0007669"/>
    <property type="project" value="TreeGrafter"/>
</dbReference>
<dbReference type="Gene3D" id="3.90.1150.10">
    <property type="entry name" value="Aspartate Aminotransferase, domain 1"/>
    <property type="match status" value="1"/>
</dbReference>
<accession>A0A9Q1JQT9</accession>
<evidence type="ECO:0000313" key="7">
    <source>
        <dbReference type="Proteomes" id="UP001153076"/>
    </source>
</evidence>
<comment type="similarity">
    <text evidence="4">Belongs to the trans-sulfuration enzymes family.</text>
</comment>
<dbReference type="InterPro" id="IPR015424">
    <property type="entry name" value="PyrdxlP-dep_Trfase"/>
</dbReference>
<feature type="region of interest" description="Disordered" evidence="5">
    <location>
        <begin position="69"/>
        <end position="95"/>
    </location>
</feature>
<dbReference type="AlphaFoldDB" id="A0A9Q1JQT9"/>
<evidence type="ECO:0000256" key="5">
    <source>
        <dbReference type="SAM" id="MobiDB-lite"/>
    </source>
</evidence>
<dbReference type="OrthoDB" id="3512640at2759"/>
<dbReference type="EMBL" id="JAKOGI010000910">
    <property type="protein sequence ID" value="KAJ8429291.1"/>
    <property type="molecule type" value="Genomic_DNA"/>
</dbReference>
<gene>
    <name evidence="6" type="ORF">Cgig2_000216</name>
</gene>